<dbReference type="PANTHER" id="PTHR34047:SF10">
    <property type="entry name" value="GROUP II INTRON-ASSOCIATED OPEN READING FRAME"/>
    <property type="match status" value="1"/>
</dbReference>
<dbReference type="Pfam" id="PF01844">
    <property type="entry name" value="HNH"/>
    <property type="match status" value="1"/>
</dbReference>
<evidence type="ECO:0000313" key="2">
    <source>
        <dbReference type="EMBL" id="XCM36537.1"/>
    </source>
</evidence>
<accession>A0AAU8JE10</accession>
<evidence type="ECO:0000259" key="1">
    <source>
        <dbReference type="PROSITE" id="PS50878"/>
    </source>
</evidence>
<reference evidence="2" key="1">
    <citation type="submission" date="2024-07" db="EMBL/GenBank/DDBJ databases">
        <authorList>
            <person name="Kim Y.J."/>
            <person name="Jeong J.Y."/>
        </authorList>
    </citation>
    <scope>NUCLEOTIDE SEQUENCE</scope>
    <source>
        <strain evidence="2">GIHE-MW2</strain>
    </source>
</reference>
<gene>
    <name evidence="2" type="primary">ltrA</name>
    <name evidence="2" type="ORF">ABWT76_005301</name>
</gene>
<name>A0AAU8JE10_9CYAN</name>
<dbReference type="GO" id="GO:0003676">
    <property type="term" value="F:nucleic acid binding"/>
    <property type="evidence" value="ECO:0007669"/>
    <property type="project" value="InterPro"/>
</dbReference>
<dbReference type="RefSeq" id="WP_354635225.1">
    <property type="nucleotide sequence ID" value="NZ_CP159837.1"/>
</dbReference>
<dbReference type="PROSITE" id="PS50878">
    <property type="entry name" value="RT_POL"/>
    <property type="match status" value="1"/>
</dbReference>
<organism evidence="2">
    <name type="scientific">Planktothricoides raciborskii GIHE-MW2</name>
    <dbReference type="NCBI Taxonomy" id="2792601"/>
    <lineage>
        <taxon>Bacteria</taxon>
        <taxon>Bacillati</taxon>
        <taxon>Cyanobacteriota</taxon>
        <taxon>Cyanophyceae</taxon>
        <taxon>Oscillatoriophycideae</taxon>
        <taxon>Oscillatoriales</taxon>
        <taxon>Oscillatoriaceae</taxon>
        <taxon>Planktothricoides</taxon>
    </lineage>
</organism>
<dbReference type="NCBIfam" id="TIGR04416">
    <property type="entry name" value="group_II_RT_mat"/>
    <property type="match status" value="1"/>
</dbReference>
<dbReference type="InterPro" id="IPR002711">
    <property type="entry name" value="HNH"/>
</dbReference>
<dbReference type="Pfam" id="PF00078">
    <property type="entry name" value="RVT_1"/>
    <property type="match status" value="1"/>
</dbReference>
<dbReference type="InterPro" id="IPR043502">
    <property type="entry name" value="DNA/RNA_pol_sf"/>
</dbReference>
<dbReference type="InterPro" id="IPR003615">
    <property type="entry name" value="HNH_nuc"/>
</dbReference>
<dbReference type="EC" id="2.7.7.49" evidence="2"/>
<keyword evidence="2" id="KW-0548">Nucleotidyltransferase</keyword>
<keyword evidence="2" id="KW-0808">Transferase</keyword>
<dbReference type="CDD" id="cd00085">
    <property type="entry name" value="HNHc"/>
    <property type="match status" value="1"/>
</dbReference>
<dbReference type="PANTHER" id="PTHR34047">
    <property type="entry name" value="NUCLEAR INTRON MATURASE 1, MITOCHONDRIAL-RELATED"/>
    <property type="match status" value="1"/>
</dbReference>
<dbReference type="GO" id="GO:0003964">
    <property type="term" value="F:RNA-directed DNA polymerase activity"/>
    <property type="evidence" value="ECO:0007669"/>
    <property type="project" value="UniProtKB-KW"/>
</dbReference>
<dbReference type="GO" id="GO:0008270">
    <property type="term" value="F:zinc ion binding"/>
    <property type="evidence" value="ECO:0007669"/>
    <property type="project" value="InterPro"/>
</dbReference>
<protein>
    <submittedName>
        <fullName evidence="2">Group II intron reverse transcriptase/maturase</fullName>
        <ecNumber evidence="2">2.7.7.49</ecNumber>
    </submittedName>
</protein>
<dbReference type="Gene3D" id="1.10.30.50">
    <property type="match status" value="1"/>
</dbReference>
<proteinExistence type="predicted"/>
<dbReference type="AlphaFoldDB" id="A0AAU8JE10"/>
<sequence>MSRTILINGDNGQLKDWSQVNWKKIRKNVRNLRQRIFRARKLGQWKQLRRLQKLMIKSRSNLLLSVRQITQVNTGKQTAGIDKEVINTPAQRVKLVNEWKMPKASPTKRVYIPKSNAKKRPLGIPTIKDRVAQAIVKNSLEPEWEAVFEANSYGFRPGRNCQDAIGQCWIRLNTSPTCGGHKWVLDADIKGFFDNIAHETIMEMIGFVPRGKLIKDWLEAGFIDEGKYNPTETGTPQGGVISPLLANIGLHGLETVIKQANPKLGIIRYADDFVVTSKDKESLENALTQSEQWLSERGLKISAEKTKMVHIDDGFNFLGFNIRQYNGKCLIKPQKEKVLAFCKKIGQTLSEMKANTQEQVINRINPLLRGFANYYRGVVSKETFSYINYRVWQYLWRWSLRRHPNKPKKWVKNRYFKRYRGVDWMFMCQGTGRKGKEKSEILYDISKTPIVRHIKVKGQASPDDPTLREYWHSRSIKNGKNHWAKGSKYEQIAKFQEWKCPICGDSLFNGEEIETHHIVPVKDGGSDDTENLIHLHKACHKQVHSKPKLMAGSKA</sequence>
<dbReference type="EMBL" id="CP159837">
    <property type="protein sequence ID" value="XCM36537.1"/>
    <property type="molecule type" value="Genomic_DNA"/>
</dbReference>
<dbReference type="Gene3D" id="3.30.70.270">
    <property type="match status" value="1"/>
</dbReference>
<dbReference type="CDD" id="cd01651">
    <property type="entry name" value="RT_G2_intron"/>
    <property type="match status" value="1"/>
</dbReference>
<dbReference type="GO" id="GO:0004519">
    <property type="term" value="F:endonuclease activity"/>
    <property type="evidence" value="ECO:0007669"/>
    <property type="project" value="InterPro"/>
</dbReference>
<dbReference type="SMART" id="SM00507">
    <property type="entry name" value="HNHc"/>
    <property type="match status" value="1"/>
</dbReference>
<dbReference type="Pfam" id="PF13655">
    <property type="entry name" value="RVT_N"/>
    <property type="match status" value="1"/>
</dbReference>
<dbReference type="InterPro" id="IPR043128">
    <property type="entry name" value="Rev_trsase/Diguanyl_cyclase"/>
</dbReference>
<dbReference type="InterPro" id="IPR025960">
    <property type="entry name" value="RVT_N"/>
</dbReference>
<feature type="domain" description="Reverse transcriptase" evidence="1">
    <location>
        <begin position="93"/>
        <end position="322"/>
    </location>
</feature>
<dbReference type="InterPro" id="IPR000477">
    <property type="entry name" value="RT_dom"/>
</dbReference>
<keyword evidence="2" id="KW-0695">RNA-directed DNA polymerase</keyword>
<dbReference type="Pfam" id="PF08388">
    <property type="entry name" value="GIIM"/>
    <property type="match status" value="1"/>
</dbReference>
<dbReference type="InterPro" id="IPR051083">
    <property type="entry name" value="GrpII_Intron_Splice-Mob/Def"/>
</dbReference>
<dbReference type="SUPFAM" id="SSF56672">
    <property type="entry name" value="DNA/RNA polymerases"/>
    <property type="match status" value="1"/>
</dbReference>
<dbReference type="InterPro" id="IPR013597">
    <property type="entry name" value="Mat_intron_G2"/>
</dbReference>
<dbReference type="InterPro" id="IPR030931">
    <property type="entry name" value="Group_II_RT_mat"/>
</dbReference>